<accession>A0A9X3MVV5</accession>
<sequence length="283" mass="29523">MNTIVIGVDATDRSFDVIAFARQFDHAHLIAATSFPVGGAPGYAILRDTALDTLHEATQGLSNVETRAIAETSPARALHDLAEATDADLIVVGSAHTGRLGRVLPGSTGEKLLHGTRCAVAVVPRGYTERRVTRIGVAYDGSDEARAALEAAAGLALSFGAQLELVGVAGLDWYAGPAIAGGVGYELDTLREETQQRLREQLDEASSTLTVEAETVLRTGDPVEELIKRTEQLDLLVTGSRGYGPLRAVLVGGVSGRVTRGAHCPVIVVPRGAARAAAEQAAA</sequence>
<comment type="caution">
    <text evidence="3">The sequence shown here is derived from an EMBL/GenBank/DDBJ whole genome shotgun (WGS) entry which is preliminary data.</text>
</comment>
<dbReference type="InterPro" id="IPR006015">
    <property type="entry name" value="Universal_stress_UspA"/>
</dbReference>
<organism evidence="3 4">
    <name type="scientific">Solirubrobacter ginsenosidimutans</name>
    <dbReference type="NCBI Taxonomy" id="490573"/>
    <lineage>
        <taxon>Bacteria</taxon>
        <taxon>Bacillati</taxon>
        <taxon>Actinomycetota</taxon>
        <taxon>Thermoleophilia</taxon>
        <taxon>Solirubrobacterales</taxon>
        <taxon>Solirubrobacteraceae</taxon>
        <taxon>Solirubrobacter</taxon>
    </lineage>
</organism>
<dbReference type="Proteomes" id="UP001149140">
    <property type="component" value="Unassembled WGS sequence"/>
</dbReference>
<evidence type="ECO:0000313" key="3">
    <source>
        <dbReference type="EMBL" id="MDA0162273.1"/>
    </source>
</evidence>
<dbReference type="Gene3D" id="3.40.50.12370">
    <property type="match status" value="1"/>
</dbReference>
<feature type="domain" description="UspA" evidence="2">
    <location>
        <begin position="133"/>
        <end position="270"/>
    </location>
</feature>
<proteinExistence type="inferred from homology"/>
<dbReference type="CDD" id="cd00293">
    <property type="entry name" value="USP-like"/>
    <property type="match status" value="2"/>
</dbReference>
<dbReference type="PANTHER" id="PTHR46268">
    <property type="entry name" value="STRESS RESPONSE PROTEIN NHAX"/>
    <property type="match status" value="1"/>
</dbReference>
<dbReference type="PRINTS" id="PR01438">
    <property type="entry name" value="UNVRSLSTRESS"/>
</dbReference>
<dbReference type="AlphaFoldDB" id="A0A9X3MVV5"/>
<feature type="domain" description="UspA" evidence="2">
    <location>
        <begin position="2"/>
        <end position="124"/>
    </location>
</feature>
<dbReference type="SUPFAM" id="SSF52402">
    <property type="entry name" value="Adenine nucleotide alpha hydrolases-like"/>
    <property type="match status" value="2"/>
</dbReference>
<gene>
    <name evidence="3" type="ORF">OM076_18515</name>
</gene>
<protein>
    <submittedName>
        <fullName evidence="3">Universal stress protein</fullName>
    </submittedName>
</protein>
<reference evidence="3" key="1">
    <citation type="submission" date="2022-10" db="EMBL/GenBank/DDBJ databases">
        <title>The WGS of Solirubrobacter ginsenosidimutans DSM 21036.</title>
        <authorList>
            <person name="Jiang Z."/>
        </authorList>
    </citation>
    <scope>NUCLEOTIDE SEQUENCE</scope>
    <source>
        <strain evidence="3">DSM 21036</strain>
    </source>
</reference>
<evidence type="ECO:0000256" key="1">
    <source>
        <dbReference type="ARBA" id="ARBA00008791"/>
    </source>
</evidence>
<evidence type="ECO:0000313" key="4">
    <source>
        <dbReference type="Proteomes" id="UP001149140"/>
    </source>
</evidence>
<dbReference type="EMBL" id="JAPDOD010000017">
    <property type="protein sequence ID" value="MDA0162273.1"/>
    <property type="molecule type" value="Genomic_DNA"/>
</dbReference>
<dbReference type="RefSeq" id="WP_270041508.1">
    <property type="nucleotide sequence ID" value="NZ_JAPDOD010000017.1"/>
</dbReference>
<dbReference type="PANTHER" id="PTHR46268:SF6">
    <property type="entry name" value="UNIVERSAL STRESS PROTEIN UP12"/>
    <property type="match status" value="1"/>
</dbReference>
<dbReference type="Pfam" id="PF00582">
    <property type="entry name" value="Usp"/>
    <property type="match status" value="2"/>
</dbReference>
<dbReference type="InterPro" id="IPR006016">
    <property type="entry name" value="UspA"/>
</dbReference>
<name>A0A9X3MVV5_9ACTN</name>
<comment type="similarity">
    <text evidence="1">Belongs to the universal stress protein A family.</text>
</comment>
<keyword evidence="4" id="KW-1185">Reference proteome</keyword>
<evidence type="ECO:0000259" key="2">
    <source>
        <dbReference type="Pfam" id="PF00582"/>
    </source>
</evidence>